<evidence type="ECO:0000256" key="5">
    <source>
        <dbReference type="ARBA" id="ARBA00022695"/>
    </source>
</evidence>
<keyword evidence="6" id="KW-0547">Nucleotide-binding</keyword>
<evidence type="ECO:0000256" key="2">
    <source>
        <dbReference type="ARBA" id="ARBA00006115"/>
    </source>
</evidence>
<dbReference type="GO" id="GO:0004476">
    <property type="term" value="F:mannose-6-phosphate isomerase activity"/>
    <property type="evidence" value="ECO:0007669"/>
    <property type="project" value="UniProtKB-EC"/>
</dbReference>
<feature type="domain" description="Nucleotidyl transferase" evidence="10">
    <location>
        <begin position="5"/>
        <end position="283"/>
    </location>
</feature>
<keyword evidence="5 13" id="KW-0548">Nucleotidyltransferase</keyword>
<dbReference type="InterPro" id="IPR051161">
    <property type="entry name" value="Mannose-6P_isomerase_type2"/>
</dbReference>
<comment type="pathway">
    <text evidence="1">Nucleotide-sugar biosynthesis; GDP-alpha-D-mannose biosynthesis; GDP-alpha-D-mannose from alpha-D-mannose 1-phosphate (GTP route): step 1/1.</text>
</comment>
<feature type="domain" description="Mannose-6-phosphate isomerase type II C-terminal" evidence="11">
    <location>
        <begin position="347"/>
        <end position="461"/>
    </location>
</feature>
<dbReference type="InterPro" id="IPR006375">
    <property type="entry name" value="Man1P_GuaTrfase/Man6P_Isoase"/>
</dbReference>
<evidence type="ECO:0000313" key="13">
    <source>
        <dbReference type="EMBL" id="MEP7729364.1"/>
    </source>
</evidence>
<dbReference type="InterPro" id="IPR001538">
    <property type="entry name" value="Man6P_isomerase-2_C"/>
</dbReference>
<dbReference type="Gene3D" id="3.90.550.10">
    <property type="entry name" value="Spore Coat Polysaccharide Biosynthesis Protein SpsA, Chain A"/>
    <property type="match status" value="1"/>
</dbReference>
<evidence type="ECO:0000256" key="9">
    <source>
        <dbReference type="RuleBase" id="RU004190"/>
    </source>
</evidence>
<dbReference type="CDD" id="cd02509">
    <property type="entry name" value="GDP-M1P_Guanylyltransferase"/>
    <property type="match status" value="1"/>
</dbReference>
<dbReference type="InterPro" id="IPR029044">
    <property type="entry name" value="Nucleotide-diphossugar_trans"/>
</dbReference>
<dbReference type="InterPro" id="IPR014710">
    <property type="entry name" value="RmlC-like_jellyroll"/>
</dbReference>
<sequence length="465" mass="52088">MKIIPVILSGGVGSRLWPLSREHFPKQCLPLTDKQYSLLQQTMLRTLSLEVVDPIVVCNEDHRFLIAQQLQSIGVKKSSIVLEPKGRNTAPAIALAALEALRSQSGNSLMLVLPADHVIRDLAAFKATIKQAVELAKQDALVTFGVRPTRPETGYGYIRSGEDFSVVEFVEKPNPEKAQAYLDSGEYLWNSGMFLFRAKAFLDELAIYRDDIYRAVNLAYQQRTEDLDFVRIDAELFSKCPEESIDFAVMELTKKAKVVPYVGDWSDIGAWDALYDYADKDEDNNVLLGDVMAEGSTNCLIRSDSRLVAAVGVSDLVIVETADAVLVMDKNNAQDVKKIVKRIKAEGREEHMHHTTVHRPWGTYQTVDFGGRHQVKRIMVKPGEKLSVQMHHHRAEHWVVVSGTAKVQNGDREILLTENESTYIPVGVVHALENPGKIPLELVEVQSGSYLGEDDIVRFSDRYGR</sequence>
<proteinExistence type="inferred from homology"/>
<comment type="catalytic activity">
    <reaction evidence="8">
        <text>alpha-D-mannose 1-phosphate + GTP + H(+) = GDP-alpha-D-mannose + diphosphate</text>
        <dbReference type="Rhea" id="RHEA:15229"/>
        <dbReference type="ChEBI" id="CHEBI:15378"/>
        <dbReference type="ChEBI" id="CHEBI:33019"/>
        <dbReference type="ChEBI" id="CHEBI:37565"/>
        <dbReference type="ChEBI" id="CHEBI:57527"/>
        <dbReference type="ChEBI" id="CHEBI:58409"/>
        <dbReference type="EC" id="2.7.7.13"/>
    </reaction>
</comment>
<dbReference type="EC" id="2.7.7.13" evidence="3"/>
<dbReference type="Gene3D" id="2.60.120.10">
    <property type="entry name" value="Jelly Rolls"/>
    <property type="match status" value="1"/>
</dbReference>
<dbReference type="EMBL" id="JBDYKN010000005">
    <property type="protein sequence ID" value="MEP7729364.1"/>
    <property type="molecule type" value="Genomic_DNA"/>
</dbReference>
<gene>
    <name evidence="13" type="ORF">ABKW32_07925</name>
</gene>
<dbReference type="GO" id="GO:0004475">
    <property type="term" value="F:mannose-1-phosphate guanylyltransferase (GTP) activity"/>
    <property type="evidence" value="ECO:0007669"/>
    <property type="project" value="UniProtKB-EC"/>
</dbReference>
<comment type="similarity">
    <text evidence="2 9">Belongs to the mannose-6-phosphate isomerase type 2 family.</text>
</comment>
<dbReference type="SUPFAM" id="SSF51182">
    <property type="entry name" value="RmlC-like cupins"/>
    <property type="match status" value="1"/>
</dbReference>
<dbReference type="InterPro" id="IPR011051">
    <property type="entry name" value="RmlC_Cupin_sf"/>
</dbReference>
<dbReference type="InterPro" id="IPR054566">
    <property type="entry name" value="ManC/GMP-like_b-helix"/>
</dbReference>
<evidence type="ECO:0000256" key="4">
    <source>
        <dbReference type="ARBA" id="ARBA00022679"/>
    </source>
</evidence>
<dbReference type="NCBIfam" id="TIGR01479">
    <property type="entry name" value="GMP_PMI"/>
    <property type="match status" value="1"/>
</dbReference>
<dbReference type="RefSeq" id="WP_348576711.1">
    <property type="nucleotide sequence ID" value="NZ_JBDYKN010000005.1"/>
</dbReference>
<organism evidence="13 14">
    <name type="scientific">Marinomonas primoryensis</name>
    <dbReference type="NCBI Taxonomy" id="178399"/>
    <lineage>
        <taxon>Bacteria</taxon>
        <taxon>Pseudomonadati</taxon>
        <taxon>Pseudomonadota</taxon>
        <taxon>Gammaproteobacteria</taxon>
        <taxon>Oceanospirillales</taxon>
        <taxon>Oceanospirillaceae</taxon>
        <taxon>Marinomonas</taxon>
    </lineage>
</organism>
<keyword evidence="14" id="KW-1185">Reference proteome</keyword>
<evidence type="ECO:0000256" key="1">
    <source>
        <dbReference type="ARBA" id="ARBA00004823"/>
    </source>
</evidence>
<dbReference type="CDD" id="cd02213">
    <property type="entry name" value="cupin_PMI_typeII_C"/>
    <property type="match status" value="1"/>
</dbReference>
<evidence type="ECO:0000256" key="8">
    <source>
        <dbReference type="ARBA" id="ARBA00047343"/>
    </source>
</evidence>
<dbReference type="PANTHER" id="PTHR46390">
    <property type="entry name" value="MANNOSE-1-PHOSPHATE GUANYLYLTRANSFERASE"/>
    <property type="match status" value="1"/>
</dbReference>
<dbReference type="SUPFAM" id="SSF53448">
    <property type="entry name" value="Nucleotide-diphospho-sugar transferases"/>
    <property type="match status" value="1"/>
</dbReference>
<dbReference type="InterPro" id="IPR049577">
    <property type="entry name" value="GMPP_N"/>
</dbReference>
<dbReference type="Pfam" id="PF00483">
    <property type="entry name" value="NTP_transferase"/>
    <property type="match status" value="1"/>
</dbReference>
<accession>A0ABV0KYV1</accession>
<protein>
    <recommendedName>
        <fullName evidence="3">mannose-1-phosphate guanylyltransferase</fullName>
        <ecNumber evidence="3">2.7.7.13</ecNumber>
    </recommendedName>
</protein>
<evidence type="ECO:0000256" key="6">
    <source>
        <dbReference type="ARBA" id="ARBA00022741"/>
    </source>
</evidence>
<dbReference type="Proteomes" id="UP001471651">
    <property type="component" value="Unassembled WGS sequence"/>
</dbReference>
<evidence type="ECO:0000256" key="7">
    <source>
        <dbReference type="ARBA" id="ARBA00023134"/>
    </source>
</evidence>
<keyword evidence="7" id="KW-0342">GTP-binding</keyword>
<feature type="domain" description="MannoseP isomerase/GMP-like beta-helix" evidence="12">
    <location>
        <begin position="296"/>
        <end position="342"/>
    </location>
</feature>
<keyword evidence="13" id="KW-0413">Isomerase</keyword>
<evidence type="ECO:0000313" key="14">
    <source>
        <dbReference type="Proteomes" id="UP001471651"/>
    </source>
</evidence>
<dbReference type="InterPro" id="IPR005835">
    <property type="entry name" value="NTP_transferase_dom"/>
</dbReference>
<dbReference type="PANTHER" id="PTHR46390:SF1">
    <property type="entry name" value="MANNOSE-1-PHOSPHATE GUANYLYLTRANSFERASE"/>
    <property type="match status" value="1"/>
</dbReference>
<keyword evidence="4 13" id="KW-0808">Transferase</keyword>
<dbReference type="Pfam" id="PF22640">
    <property type="entry name" value="ManC_GMP_beta-helix"/>
    <property type="match status" value="1"/>
</dbReference>
<dbReference type="Pfam" id="PF01050">
    <property type="entry name" value="MannoseP_isomer"/>
    <property type="match status" value="1"/>
</dbReference>
<comment type="caution">
    <text evidence="13">The sequence shown here is derived from an EMBL/GenBank/DDBJ whole genome shotgun (WGS) entry which is preliminary data.</text>
</comment>
<evidence type="ECO:0000259" key="10">
    <source>
        <dbReference type="Pfam" id="PF00483"/>
    </source>
</evidence>
<name>A0ABV0KYV1_9GAMM</name>
<evidence type="ECO:0000259" key="11">
    <source>
        <dbReference type="Pfam" id="PF01050"/>
    </source>
</evidence>
<reference evidence="13 14" key="1">
    <citation type="submission" date="2024-05" db="EMBL/GenBank/DDBJ databases">
        <authorList>
            <person name="Busch G.E."/>
            <person name="Sharma I."/>
        </authorList>
    </citation>
    <scope>NUCLEOTIDE SEQUENCE [LARGE SCALE GENOMIC DNA]</scope>
    <source>
        <strain evidence="13 14">23GB23</strain>
    </source>
</reference>
<evidence type="ECO:0000259" key="12">
    <source>
        <dbReference type="Pfam" id="PF22640"/>
    </source>
</evidence>
<evidence type="ECO:0000256" key="3">
    <source>
        <dbReference type="ARBA" id="ARBA00012387"/>
    </source>
</evidence>